<feature type="compositionally biased region" description="Basic and acidic residues" evidence="1">
    <location>
        <begin position="123"/>
        <end position="132"/>
    </location>
</feature>
<gene>
    <name evidence="2" type="ORF">L3Y34_011894</name>
</gene>
<name>A0AAE9CV15_CAEBR</name>
<dbReference type="AlphaFoldDB" id="A0AAE9CV15"/>
<dbReference type="Proteomes" id="UP000827892">
    <property type="component" value="Chromosome X"/>
</dbReference>
<feature type="compositionally biased region" description="Polar residues" evidence="1">
    <location>
        <begin position="36"/>
        <end position="55"/>
    </location>
</feature>
<feature type="region of interest" description="Disordered" evidence="1">
    <location>
        <begin position="31"/>
        <end position="55"/>
    </location>
</feature>
<feature type="compositionally biased region" description="Acidic residues" evidence="1">
    <location>
        <begin position="148"/>
        <end position="160"/>
    </location>
</feature>
<protein>
    <submittedName>
        <fullName evidence="2">Uncharacterized protein</fullName>
    </submittedName>
</protein>
<evidence type="ECO:0000256" key="1">
    <source>
        <dbReference type="SAM" id="MobiDB-lite"/>
    </source>
</evidence>
<dbReference type="EMBL" id="CP090896">
    <property type="protein sequence ID" value="ULT82230.1"/>
    <property type="molecule type" value="Genomic_DNA"/>
</dbReference>
<organism evidence="2 3">
    <name type="scientific">Caenorhabditis briggsae</name>
    <dbReference type="NCBI Taxonomy" id="6238"/>
    <lineage>
        <taxon>Eukaryota</taxon>
        <taxon>Metazoa</taxon>
        <taxon>Ecdysozoa</taxon>
        <taxon>Nematoda</taxon>
        <taxon>Chromadorea</taxon>
        <taxon>Rhabditida</taxon>
        <taxon>Rhabditina</taxon>
        <taxon>Rhabditomorpha</taxon>
        <taxon>Rhabditoidea</taxon>
        <taxon>Rhabditidae</taxon>
        <taxon>Peloderinae</taxon>
        <taxon>Caenorhabditis</taxon>
    </lineage>
</organism>
<sequence length="160" mass="17726">MTSLFKSTWCEKKFKVDYNSDIVNLRKHPAIIKPPDTQQPNRNAPTVSLNRQGKTTVDSSEVNMYNCYAQLKIDLSSSSSPDSSSIPKSSHPMSARDIPGLMLEKNSEHVMSNSSTGTQSEPAHTDAHDVFHEIPSQFRSYDVSGSDVDFDDGEDDPMAD</sequence>
<accession>A0AAE9CV15</accession>
<feature type="region of interest" description="Disordered" evidence="1">
    <location>
        <begin position="76"/>
        <end position="160"/>
    </location>
</feature>
<proteinExistence type="predicted"/>
<feature type="compositionally biased region" description="Low complexity" evidence="1">
    <location>
        <begin position="76"/>
        <end position="90"/>
    </location>
</feature>
<evidence type="ECO:0000313" key="3">
    <source>
        <dbReference type="Proteomes" id="UP000827892"/>
    </source>
</evidence>
<feature type="compositionally biased region" description="Polar residues" evidence="1">
    <location>
        <begin position="109"/>
        <end position="122"/>
    </location>
</feature>
<evidence type="ECO:0000313" key="2">
    <source>
        <dbReference type="EMBL" id="ULT82230.1"/>
    </source>
</evidence>
<reference evidence="2 3" key="1">
    <citation type="submission" date="2022-05" db="EMBL/GenBank/DDBJ databases">
        <title>Chromosome-level reference genomes for two strains of Caenorhabditis briggsae: an improved platform for comparative genomics.</title>
        <authorList>
            <person name="Stevens L."/>
            <person name="Andersen E.C."/>
        </authorList>
    </citation>
    <scope>NUCLEOTIDE SEQUENCE [LARGE SCALE GENOMIC DNA]</scope>
    <source>
        <strain evidence="2">QX1410_ONT</strain>
        <tissue evidence="2">Whole-organism</tissue>
    </source>
</reference>